<keyword evidence="1" id="KW-0812">Transmembrane</keyword>
<accession>A0A1I5AFC1</accession>
<reference evidence="2 3" key="1">
    <citation type="submission" date="2016-10" db="EMBL/GenBank/DDBJ databases">
        <authorList>
            <person name="de Groot N.N."/>
        </authorList>
    </citation>
    <scope>NUCLEOTIDE SEQUENCE [LARGE SCALE GENOMIC DNA]</scope>
    <source>
        <strain evidence="2 3">DSM 17794</strain>
    </source>
</reference>
<keyword evidence="1" id="KW-1133">Transmembrane helix</keyword>
<dbReference type="EMBL" id="FOVL01000010">
    <property type="protein sequence ID" value="SFN61161.1"/>
    <property type="molecule type" value="Genomic_DNA"/>
</dbReference>
<gene>
    <name evidence="2" type="ORF">SAMN05660413_01844</name>
</gene>
<evidence type="ECO:0000256" key="1">
    <source>
        <dbReference type="SAM" id="Phobius"/>
    </source>
</evidence>
<sequence length="107" mass="12007">MVKVLNKTTKVIFWILIILAILVGIIVYGGMADGFSLKFLVLFSGLPFFFFVVGAFGLLWPKIKPAGESTYIIHALVLGVLFFILFLLHTWLILPLICPDFGRCLDM</sequence>
<feature type="transmembrane region" description="Helical" evidence="1">
    <location>
        <begin position="37"/>
        <end position="59"/>
    </location>
</feature>
<feature type="transmembrane region" description="Helical" evidence="1">
    <location>
        <begin position="71"/>
        <end position="94"/>
    </location>
</feature>
<evidence type="ECO:0000313" key="2">
    <source>
        <dbReference type="EMBL" id="SFN61161.1"/>
    </source>
</evidence>
<dbReference type="RefSeq" id="WP_093408667.1">
    <property type="nucleotide sequence ID" value="NZ_FOVL01000010.1"/>
</dbReference>
<keyword evidence="3" id="KW-1185">Reference proteome</keyword>
<organism evidence="2 3">
    <name type="scientific">Salegentibacter flavus</name>
    <dbReference type="NCBI Taxonomy" id="287099"/>
    <lineage>
        <taxon>Bacteria</taxon>
        <taxon>Pseudomonadati</taxon>
        <taxon>Bacteroidota</taxon>
        <taxon>Flavobacteriia</taxon>
        <taxon>Flavobacteriales</taxon>
        <taxon>Flavobacteriaceae</taxon>
        <taxon>Salegentibacter</taxon>
    </lineage>
</organism>
<name>A0A1I5AFC1_9FLAO</name>
<feature type="transmembrane region" description="Helical" evidence="1">
    <location>
        <begin position="12"/>
        <end position="31"/>
    </location>
</feature>
<dbReference type="STRING" id="287099.SAMN05660413_01844"/>
<dbReference type="AlphaFoldDB" id="A0A1I5AFC1"/>
<keyword evidence="1" id="KW-0472">Membrane</keyword>
<evidence type="ECO:0000313" key="3">
    <source>
        <dbReference type="Proteomes" id="UP000199153"/>
    </source>
</evidence>
<proteinExistence type="predicted"/>
<protein>
    <submittedName>
        <fullName evidence="2">Uncharacterized protein</fullName>
    </submittedName>
</protein>
<dbReference type="Proteomes" id="UP000199153">
    <property type="component" value="Unassembled WGS sequence"/>
</dbReference>